<organism evidence="1 2">
    <name type="scientific">Rhodocytophaga aerolata</name>
    <dbReference type="NCBI Taxonomy" id="455078"/>
    <lineage>
        <taxon>Bacteria</taxon>
        <taxon>Pseudomonadati</taxon>
        <taxon>Bacteroidota</taxon>
        <taxon>Cytophagia</taxon>
        <taxon>Cytophagales</taxon>
        <taxon>Rhodocytophagaceae</taxon>
        <taxon>Rhodocytophaga</taxon>
    </lineage>
</organism>
<name>A0ABT8R372_9BACT</name>
<evidence type="ECO:0008006" key="3">
    <source>
        <dbReference type="Google" id="ProtNLM"/>
    </source>
</evidence>
<protein>
    <recommendedName>
        <fullName evidence="3">DUF4157 domain-containing protein</fullName>
    </recommendedName>
</protein>
<dbReference type="RefSeq" id="WP_302037357.1">
    <property type="nucleotide sequence ID" value="NZ_JAUKPO010000004.1"/>
</dbReference>
<evidence type="ECO:0000313" key="2">
    <source>
        <dbReference type="Proteomes" id="UP001168528"/>
    </source>
</evidence>
<gene>
    <name evidence="1" type="ORF">Q0590_09860</name>
</gene>
<sequence>MISFEQFEALLPIACEWAEKQEEIILQYGAELNADQQIDAFLIGIKDPSKVRLLKVDHIPIPNYPALKNAVELTGLLSSTTIGVTFRYGIYIRSDCWNQRELIVHELVHTMQYERMGGFMPFLSQYLYECIQIGYPFGPLELEAKRIEMDICTK</sequence>
<evidence type="ECO:0000313" key="1">
    <source>
        <dbReference type="EMBL" id="MDO1446555.1"/>
    </source>
</evidence>
<dbReference type="EMBL" id="JAUKPO010000004">
    <property type="protein sequence ID" value="MDO1446555.1"/>
    <property type="molecule type" value="Genomic_DNA"/>
</dbReference>
<accession>A0ABT8R372</accession>
<comment type="caution">
    <text evidence="1">The sequence shown here is derived from an EMBL/GenBank/DDBJ whole genome shotgun (WGS) entry which is preliminary data.</text>
</comment>
<reference evidence="1" key="1">
    <citation type="submission" date="2023-07" db="EMBL/GenBank/DDBJ databases">
        <title>The genome sequence of Rhodocytophaga aerolata KACC 12507.</title>
        <authorList>
            <person name="Zhang X."/>
        </authorList>
    </citation>
    <scope>NUCLEOTIDE SEQUENCE</scope>
    <source>
        <strain evidence="1">KACC 12507</strain>
    </source>
</reference>
<proteinExistence type="predicted"/>
<dbReference type="Proteomes" id="UP001168528">
    <property type="component" value="Unassembled WGS sequence"/>
</dbReference>
<keyword evidence="2" id="KW-1185">Reference proteome</keyword>